<dbReference type="InterPro" id="IPR050116">
    <property type="entry name" value="DNA_polymerase-Y"/>
</dbReference>
<dbReference type="InterPro" id="IPR043502">
    <property type="entry name" value="DNA/RNA_pol_sf"/>
</dbReference>
<evidence type="ECO:0000256" key="13">
    <source>
        <dbReference type="HAMAP-Rule" id="MF_01113"/>
    </source>
</evidence>
<keyword evidence="9 13" id="KW-0239">DNA-directed DNA polymerase</keyword>
<keyword evidence="13" id="KW-0963">Cytoplasm</keyword>
<comment type="caution">
    <text evidence="16">The sequence shown here is derived from an EMBL/GenBank/DDBJ whole genome shotgun (WGS) entry which is preliminary data.</text>
</comment>
<proteinExistence type="inferred from homology"/>
<dbReference type="GO" id="GO:0006261">
    <property type="term" value="P:DNA-templated DNA replication"/>
    <property type="evidence" value="ECO:0007669"/>
    <property type="project" value="UniProtKB-UniRule"/>
</dbReference>
<evidence type="ECO:0000256" key="5">
    <source>
        <dbReference type="ARBA" id="ARBA00022705"/>
    </source>
</evidence>
<comment type="similarity">
    <text evidence="1 13">Belongs to the DNA polymerase type-Y family.</text>
</comment>
<comment type="cofactor">
    <cofactor evidence="13">
        <name>Mg(2+)</name>
        <dbReference type="ChEBI" id="CHEBI:18420"/>
    </cofactor>
    <text evidence="13">Binds 2 magnesium ions per subunit.</text>
</comment>
<feature type="binding site" evidence="13">
    <location>
        <position position="121"/>
    </location>
    <ligand>
        <name>Mg(2+)</name>
        <dbReference type="ChEBI" id="CHEBI:18420"/>
    </ligand>
</feature>
<accession>A0A087E672</accession>
<dbReference type="HAMAP" id="MF_01113">
    <property type="entry name" value="DNApol_IV"/>
    <property type="match status" value="1"/>
</dbReference>
<evidence type="ECO:0000256" key="9">
    <source>
        <dbReference type="ARBA" id="ARBA00022932"/>
    </source>
</evidence>
<protein>
    <recommendedName>
        <fullName evidence="13">DNA polymerase IV</fullName>
        <shortName evidence="13">Pol IV</shortName>
        <ecNumber evidence="13">2.7.7.7</ecNumber>
    </recommendedName>
</protein>
<dbReference type="Pfam" id="PF00817">
    <property type="entry name" value="IMS"/>
    <property type="match status" value="1"/>
</dbReference>
<evidence type="ECO:0000256" key="7">
    <source>
        <dbReference type="ARBA" id="ARBA00022763"/>
    </source>
</evidence>
<feature type="binding site" evidence="13">
    <location>
        <position position="27"/>
    </location>
    <ligand>
        <name>Mg(2+)</name>
        <dbReference type="ChEBI" id="CHEBI:18420"/>
    </ligand>
</feature>
<dbReference type="GO" id="GO:0003887">
    <property type="term" value="F:DNA-directed DNA polymerase activity"/>
    <property type="evidence" value="ECO:0007669"/>
    <property type="project" value="UniProtKB-UniRule"/>
</dbReference>
<dbReference type="InterPro" id="IPR017961">
    <property type="entry name" value="DNA_pol_Y-fam_little_finger"/>
</dbReference>
<evidence type="ECO:0000256" key="14">
    <source>
        <dbReference type="SAM" id="MobiDB-lite"/>
    </source>
</evidence>
<dbReference type="Gene3D" id="3.30.70.270">
    <property type="match status" value="1"/>
</dbReference>
<dbReference type="GO" id="GO:0003684">
    <property type="term" value="F:damaged DNA binding"/>
    <property type="evidence" value="ECO:0007669"/>
    <property type="project" value="InterPro"/>
</dbReference>
<dbReference type="Gene3D" id="1.10.150.20">
    <property type="entry name" value="5' to 3' exonuclease, C-terminal subdomain"/>
    <property type="match status" value="1"/>
</dbReference>
<evidence type="ECO:0000256" key="3">
    <source>
        <dbReference type="ARBA" id="ARBA00022679"/>
    </source>
</evidence>
<feature type="domain" description="UmuC" evidence="15">
    <location>
        <begin position="23"/>
        <end position="203"/>
    </location>
</feature>
<dbReference type="NCBIfam" id="NF002677">
    <property type="entry name" value="PRK02406.1"/>
    <property type="match status" value="1"/>
</dbReference>
<dbReference type="Pfam" id="PF14520">
    <property type="entry name" value="HHH_5"/>
    <property type="match status" value="1"/>
</dbReference>
<dbReference type="EMBL" id="JGZT01000005">
    <property type="protein sequence ID" value="KFJ03273.1"/>
    <property type="molecule type" value="Genomic_DNA"/>
</dbReference>
<dbReference type="AlphaFoldDB" id="A0A087E672"/>
<keyword evidence="2 13" id="KW-0515">Mutator protein</keyword>
<keyword evidence="13" id="KW-0238">DNA-binding</keyword>
<keyword evidence="10 13" id="KW-0234">DNA repair</keyword>
<dbReference type="EC" id="2.7.7.7" evidence="13"/>
<dbReference type="Gene3D" id="3.30.1490.100">
    <property type="entry name" value="DNA polymerase, Y-family, little finger domain"/>
    <property type="match status" value="1"/>
</dbReference>
<comment type="subcellular location">
    <subcellularLocation>
        <location evidence="13">Cytoplasm</location>
    </subcellularLocation>
</comment>
<organism evidence="16 17">
    <name type="scientific">Bifidobacterium thermacidophilum subsp. thermacidophilum</name>
    <dbReference type="NCBI Taxonomy" id="79262"/>
    <lineage>
        <taxon>Bacteria</taxon>
        <taxon>Bacillati</taxon>
        <taxon>Actinomycetota</taxon>
        <taxon>Actinomycetes</taxon>
        <taxon>Bifidobacteriales</taxon>
        <taxon>Bifidobacteriaceae</taxon>
        <taxon>Bifidobacterium</taxon>
    </lineage>
</organism>
<keyword evidence="6 13" id="KW-0479">Metal-binding</keyword>
<evidence type="ECO:0000256" key="11">
    <source>
        <dbReference type="ARBA" id="ARBA00025589"/>
    </source>
</evidence>
<comment type="catalytic activity">
    <reaction evidence="12 13">
        <text>DNA(n) + a 2'-deoxyribonucleoside 5'-triphosphate = DNA(n+1) + diphosphate</text>
        <dbReference type="Rhea" id="RHEA:22508"/>
        <dbReference type="Rhea" id="RHEA-COMP:17339"/>
        <dbReference type="Rhea" id="RHEA-COMP:17340"/>
        <dbReference type="ChEBI" id="CHEBI:33019"/>
        <dbReference type="ChEBI" id="CHEBI:61560"/>
        <dbReference type="ChEBI" id="CHEBI:173112"/>
        <dbReference type="EC" id="2.7.7.7"/>
    </reaction>
</comment>
<dbReference type="GO" id="GO:0006281">
    <property type="term" value="P:DNA repair"/>
    <property type="evidence" value="ECO:0007669"/>
    <property type="project" value="UniProtKB-UniRule"/>
</dbReference>
<comment type="function">
    <text evidence="11 13">Poorly processive, error-prone DNA polymerase involved in untargeted mutagenesis. Copies undamaged DNA at stalled replication forks, which arise in vivo from mismatched or misaligned primer ends. These misaligned primers can be extended by PolIV. Exhibits no 3'-5' exonuclease (proofreading) activity. May be involved in translesional synthesis, in conjunction with the beta clamp from PolIII.</text>
</comment>
<dbReference type="CDD" id="cd03586">
    <property type="entry name" value="PolY_Pol_IV_kappa"/>
    <property type="match status" value="1"/>
</dbReference>
<dbReference type="OrthoDB" id="9808813at2"/>
<evidence type="ECO:0000256" key="4">
    <source>
        <dbReference type="ARBA" id="ARBA00022695"/>
    </source>
</evidence>
<dbReference type="GO" id="GO:0042276">
    <property type="term" value="P:error-prone translesion synthesis"/>
    <property type="evidence" value="ECO:0007669"/>
    <property type="project" value="TreeGrafter"/>
</dbReference>
<dbReference type="InterPro" id="IPR043128">
    <property type="entry name" value="Rev_trsase/Diguanyl_cyclase"/>
</dbReference>
<dbReference type="GO" id="GO:0005737">
    <property type="term" value="C:cytoplasm"/>
    <property type="evidence" value="ECO:0007669"/>
    <property type="project" value="UniProtKB-SubCell"/>
</dbReference>
<keyword evidence="7 13" id="KW-0227">DNA damage</keyword>
<evidence type="ECO:0000256" key="6">
    <source>
        <dbReference type="ARBA" id="ARBA00022723"/>
    </source>
</evidence>
<evidence type="ECO:0000256" key="12">
    <source>
        <dbReference type="ARBA" id="ARBA00049244"/>
    </source>
</evidence>
<name>A0A087E672_9BIFI</name>
<dbReference type="GO" id="GO:0000287">
    <property type="term" value="F:magnesium ion binding"/>
    <property type="evidence" value="ECO:0007669"/>
    <property type="project" value="UniProtKB-UniRule"/>
</dbReference>
<reference evidence="16 17" key="1">
    <citation type="submission" date="2014-03" db="EMBL/GenBank/DDBJ databases">
        <title>Genomics of Bifidobacteria.</title>
        <authorList>
            <person name="Ventura M."/>
            <person name="Milani C."/>
            <person name="Lugli G.A."/>
        </authorList>
    </citation>
    <scope>NUCLEOTIDE SEQUENCE [LARGE SCALE GENOMIC DNA]</scope>
    <source>
        <strain evidence="16 17">LMG 21395</strain>
    </source>
</reference>
<dbReference type="SUPFAM" id="SSF100879">
    <property type="entry name" value="Lesion bypass DNA polymerase (Y-family), little finger domain"/>
    <property type="match status" value="1"/>
</dbReference>
<dbReference type="Proteomes" id="UP000029003">
    <property type="component" value="Unassembled WGS sequence"/>
</dbReference>
<dbReference type="RefSeq" id="WP_029575821.1">
    <property type="nucleotide sequence ID" value="NZ_JGZT01000005.1"/>
</dbReference>
<dbReference type="InterPro" id="IPR036775">
    <property type="entry name" value="DNA_pol_Y-fam_lit_finger_sf"/>
</dbReference>
<feature type="site" description="Substrate discrimination" evidence="13">
    <location>
        <position position="32"/>
    </location>
</feature>
<dbReference type="PROSITE" id="PS50173">
    <property type="entry name" value="UMUC"/>
    <property type="match status" value="1"/>
</dbReference>
<dbReference type="Pfam" id="PF11799">
    <property type="entry name" value="IMS_C"/>
    <property type="match status" value="1"/>
</dbReference>
<dbReference type="Gene3D" id="3.40.1170.60">
    <property type="match status" value="1"/>
</dbReference>
<feature type="active site" evidence="13">
    <location>
        <position position="122"/>
    </location>
</feature>
<dbReference type="FunFam" id="3.30.1490.100:FF:000004">
    <property type="entry name" value="DNA polymerase IV"/>
    <property type="match status" value="1"/>
</dbReference>
<evidence type="ECO:0000256" key="10">
    <source>
        <dbReference type="ARBA" id="ARBA00023204"/>
    </source>
</evidence>
<keyword evidence="5 13" id="KW-0235">DNA replication</keyword>
<gene>
    <name evidence="13" type="primary">dinB</name>
    <name evidence="16" type="ORF">THER5_0733</name>
</gene>
<keyword evidence="8 13" id="KW-0460">Magnesium</keyword>
<dbReference type="InterPro" id="IPR001126">
    <property type="entry name" value="UmuC"/>
</dbReference>
<keyword evidence="4 13" id="KW-0548">Nucleotidyltransferase</keyword>
<evidence type="ECO:0000256" key="2">
    <source>
        <dbReference type="ARBA" id="ARBA00022457"/>
    </source>
</evidence>
<feature type="region of interest" description="Disordered" evidence="14">
    <location>
        <begin position="422"/>
        <end position="450"/>
    </location>
</feature>
<evidence type="ECO:0000259" key="15">
    <source>
        <dbReference type="PROSITE" id="PS50173"/>
    </source>
</evidence>
<dbReference type="SUPFAM" id="SSF56672">
    <property type="entry name" value="DNA/RNA polymerases"/>
    <property type="match status" value="1"/>
</dbReference>
<dbReference type="PANTHER" id="PTHR11076:SF33">
    <property type="entry name" value="DNA POLYMERASE KAPPA"/>
    <property type="match status" value="1"/>
</dbReference>
<comment type="subunit">
    <text evidence="13">Monomer.</text>
</comment>
<evidence type="ECO:0000313" key="17">
    <source>
        <dbReference type="Proteomes" id="UP000029003"/>
    </source>
</evidence>
<keyword evidence="3 13" id="KW-0808">Transferase</keyword>
<dbReference type="InterPro" id="IPR022880">
    <property type="entry name" value="DNApol_IV"/>
</dbReference>
<dbReference type="PANTHER" id="PTHR11076">
    <property type="entry name" value="DNA REPAIR POLYMERASE UMUC / TRANSFERASE FAMILY MEMBER"/>
    <property type="match status" value="1"/>
</dbReference>
<evidence type="ECO:0000313" key="16">
    <source>
        <dbReference type="EMBL" id="KFJ03273.1"/>
    </source>
</evidence>
<evidence type="ECO:0000256" key="1">
    <source>
        <dbReference type="ARBA" id="ARBA00010945"/>
    </source>
</evidence>
<sequence length="450" mass="48955">MSTAPRLQAAKRDWGHDETGCTVLHIDMDAFYASLEIARNPRLKGKPVIIGTGTRSVVSAASYEARAYGVNSAMATARARQLCPNGVFLPVDMSYYRMMSRRIFDEVFSQITDQIEQVSVDEGYMDVSGALRQWGKPSRIGAWIRAQVAQRYHITCSVGIASNKLVAKMASTNAKPNGMLLIPVNRQAQFVQMMPLRGIPGIGPSLERKLNSWGITSVADLATTSETALAQATGSAIAAHNLHMASWGLDERAVTPHTPEKSIGSESTFDEDTHDARQVRGLLRRCCDEVARSLRTRGLMARTLTVKLRYADLSYTTRAKTMDHPADAASTLYPQAVELLNTTLGLAPDTPDTTPLPEEIRLAGISASGLIQARGAVIQPTLEDMLEEHESASGESRSNRLRGAEQAMDAVRQRYGLGAVSLGVGEGQDTRHRAVSNSRTAPDSHRSNHD</sequence>
<evidence type="ECO:0000256" key="8">
    <source>
        <dbReference type="ARBA" id="ARBA00022842"/>
    </source>
</evidence>